<feature type="compositionally biased region" description="Basic and acidic residues" evidence="1">
    <location>
        <begin position="103"/>
        <end position="119"/>
    </location>
</feature>
<feature type="compositionally biased region" description="Acidic residues" evidence="1">
    <location>
        <begin position="91"/>
        <end position="102"/>
    </location>
</feature>
<dbReference type="EnsemblPlants" id="MELO3C019767.2.1">
    <property type="protein sequence ID" value="MELO3C019767.2.1"/>
    <property type="gene ID" value="MELO3C019767.2"/>
</dbReference>
<name>A0A9I9DKC0_CUCME</name>
<dbReference type="Gramene" id="MELO3C019767.2.1">
    <property type="protein sequence ID" value="MELO3C019767.2.1"/>
    <property type="gene ID" value="MELO3C019767.2"/>
</dbReference>
<sequence length="206" mass="23573">MPTRHDNTISMERIMMVYCIIEHLLVNIGKTIREHIIAWVKHPRGARHFPNLIEKLCLNACPMLEQLPQVENKAKLKRLKTKQDGKSEVEKGDEEVEDEKEEVEVPLKRKRQGEEEASRSKKAKSSKVKNSKEILSLVSTKSSKKKKPTKSPSLDKSIHDGHISQNPTKSKCHHLPKNSNRQPHPNKSKIPLPSRQELNENLVLAV</sequence>
<proteinExistence type="predicted"/>
<feature type="region of interest" description="Disordered" evidence="1">
    <location>
        <begin position="77"/>
        <end position="206"/>
    </location>
</feature>
<accession>A0A9I9DKC0</accession>
<feature type="compositionally biased region" description="Basic and acidic residues" evidence="1">
    <location>
        <begin position="81"/>
        <end position="90"/>
    </location>
</feature>
<evidence type="ECO:0000313" key="2">
    <source>
        <dbReference type="EnsemblPlants" id="MELO3C019767.2.1"/>
    </source>
</evidence>
<protein>
    <recommendedName>
        <fullName evidence="3">Protein MNN4-like</fullName>
    </recommendedName>
</protein>
<evidence type="ECO:0000256" key="1">
    <source>
        <dbReference type="SAM" id="MobiDB-lite"/>
    </source>
</evidence>
<dbReference type="AlphaFoldDB" id="A0A9I9DKC0"/>
<reference evidence="2" key="1">
    <citation type="submission" date="2023-03" db="UniProtKB">
        <authorList>
            <consortium name="EnsemblPlants"/>
        </authorList>
    </citation>
    <scope>IDENTIFICATION</scope>
</reference>
<feature type="compositionally biased region" description="Basic residues" evidence="1">
    <location>
        <begin position="120"/>
        <end position="129"/>
    </location>
</feature>
<evidence type="ECO:0008006" key="3">
    <source>
        <dbReference type="Google" id="ProtNLM"/>
    </source>
</evidence>
<organism evidence="2">
    <name type="scientific">Cucumis melo</name>
    <name type="common">Muskmelon</name>
    <dbReference type="NCBI Taxonomy" id="3656"/>
    <lineage>
        <taxon>Eukaryota</taxon>
        <taxon>Viridiplantae</taxon>
        <taxon>Streptophyta</taxon>
        <taxon>Embryophyta</taxon>
        <taxon>Tracheophyta</taxon>
        <taxon>Spermatophyta</taxon>
        <taxon>Magnoliopsida</taxon>
        <taxon>eudicotyledons</taxon>
        <taxon>Gunneridae</taxon>
        <taxon>Pentapetalae</taxon>
        <taxon>rosids</taxon>
        <taxon>fabids</taxon>
        <taxon>Cucurbitales</taxon>
        <taxon>Cucurbitaceae</taxon>
        <taxon>Benincaseae</taxon>
        <taxon>Cucumis</taxon>
    </lineage>
</organism>